<proteinExistence type="predicted"/>
<feature type="non-terminal residue" evidence="1">
    <location>
        <position position="618"/>
    </location>
</feature>
<keyword evidence="2" id="KW-1185">Reference proteome</keyword>
<gene>
    <name evidence="1" type="ORF">PCOR1329_LOCUS28712</name>
</gene>
<sequence>MGSGLEVQQKRAAPGPAQAGAAWCLWARLPLQLLDMELQAQMATHNLDNAKRQVDVMGEGQEGPRKKSPRFRWDQRLPRTMLRAVFGKENLRMAASSVAKVFRGTGIKGSHLFARQLRSALAELYCDSQRVQIERQVLRAPGTEHNWLVMHLQWDETKFTVQLNDGKPPCGQQVMTQHGVLHWEDEDLRVHSQELIFPPSVLESATADCMLGGLARALRVDMDELWPSALLACLSPSVDSVAANGLVCKYLLQTLPWWAALRQILSDEEAGLEARRGAPNPADRGKLDMLLGYCDRQMDEDVEDEEVTAARGQRRGLTKPEVDLIKEMFAGDVSQGRPVHHCRGRDCCANRQESVDRAVAAVMVPLRRRLAVPALNRWNTVHPTACVLLLLISLHGLLPRALEKTCGAAARAMRREDGGLESGSGAAGLGDFRREQHVRTVKMMRFLSDLLARQRLVLRVAVAAVGMRFHYACFKRGSLHGWLDPKGSALSSFCKSVVLDTLAQLSSAFDPAAAGHYDLWRLPLALHGPLASWPGEVLREADAIVHVFTGSFYRRFDIRLSGYPWRLMRLVDASLDMGARRAEGEELFRANECCLDSGFSLRLRKMCTTGVDDLFLPE</sequence>
<organism evidence="1 2">
    <name type="scientific">Prorocentrum cordatum</name>
    <dbReference type="NCBI Taxonomy" id="2364126"/>
    <lineage>
        <taxon>Eukaryota</taxon>
        <taxon>Sar</taxon>
        <taxon>Alveolata</taxon>
        <taxon>Dinophyceae</taxon>
        <taxon>Prorocentrales</taxon>
        <taxon>Prorocentraceae</taxon>
        <taxon>Prorocentrum</taxon>
    </lineage>
</organism>
<accession>A0ABN9SD29</accession>
<dbReference type="EMBL" id="CAUYUJ010010652">
    <property type="protein sequence ID" value="CAK0829920.1"/>
    <property type="molecule type" value="Genomic_DNA"/>
</dbReference>
<name>A0ABN9SD29_9DINO</name>
<evidence type="ECO:0000313" key="2">
    <source>
        <dbReference type="Proteomes" id="UP001189429"/>
    </source>
</evidence>
<reference evidence="1" key="1">
    <citation type="submission" date="2023-10" db="EMBL/GenBank/DDBJ databases">
        <authorList>
            <person name="Chen Y."/>
            <person name="Shah S."/>
            <person name="Dougan E. K."/>
            <person name="Thang M."/>
            <person name="Chan C."/>
        </authorList>
    </citation>
    <scope>NUCLEOTIDE SEQUENCE [LARGE SCALE GENOMIC DNA]</scope>
</reference>
<protein>
    <submittedName>
        <fullName evidence="1">Uncharacterized protein</fullName>
    </submittedName>
</protein>
<dbReference type="Proteomes" id="UP001189429">
    <property type="component" value="Unassembled WGS sequence"/>
</dbReference>
<comment type="caution">
    <text evidence="1">The sequence shown here is derived from an EMBL/GenBank/DDBJ whole genome shotgun (WGS) entry which is preliminary data.</text>
</comment>
<evidence type="ECO:0000313" key="1">
    <source>
        <dbReference type="EMBL" id="CAK0829920.1"/>
    </source>
</evidence>